<reference evidence="4" key="1">
    <citation type="journal article" date="2008" name="Nature">
        <title>The amphioxus genome and the evolution of the chordate karyotype.</title>
        <authorList>
            <consortium name="US DOE Joint Genome Institute (JGI-PGF)"/>
            <person name="Putnam N.H."/>
            <person name="Butts T."/>
            <person name="Ferrier D.E.K."/>
            <person name="Furlong R.F."/>
            <person name="Hellsten U."/>
            <person name="Kawashima T."/>
            <person name="Robinson-Rechavi M."/>
            <person name="Shoguchi E."/>
            <person name="Terry A."/>
            <person name="Yu J.-K."/>
            <person name="Benito-Gutierrez E.L."/>
            <person name="Dubchak I."/>
            <person name="Garcia-Fernandez J."/>
            <person name="Gibson-Brown J.J."/>
            <person name="Grigoriev I.V."/>
            <person name="Horton A.C."/>
            <person name="de Jong P.J."/>
            <person name="Jurka J."/>
            <person name="Kapitonov V.V."/>
            <person name="Kohara Y."/>
            <person name="Kuroki Y."/>
            <person name="Lindquist E."/>
            <person name="Lucas S."/>
            <person name="Osoegawa K."/>
            <person name="Pennacchio L.A."/>
            <person name="Salamov A.A."/>
            <person name="Satou Y."/>
            <person name="Sauka-Spengler T."/>
            <person name="Schmutz J."/>
            <person name="Shin-I T."/>
            <person name="Toyoda A."/>
            <person name="Bronner-Fraser M."/>
            <person name="Fujiyama A."/>
            <person name="Holland L.Z."/>
            <person name="Holland P.W.H."/>
            <person name="Satoh N."/>
            <person name="Rokhsar D.S."/>
        </authorList>
    </citation>
    <scope>NUCLEOTIDE SEQUENCE [LARGE SCALE GENOMIC DNA]</scope>
    <source>
        <strain evidence="4">S238N-H82</strain>
        <tissue evidence="4">Testes</tissue>
    </source>
</reference>
<organism>
    <name type="scientific">Branchiostoma floridae</name>
    <name type="common">Florida lancelet</name>
    <name type="synonym">Amphioxus</name>
    <dbReference type="NCBI Taxonomy" id="7739"/>
    <lineage>
        <taxon>Eukaryota</taxon>
        <taxon>Metazoa</taxon>
        <taxon>Chordata</taxon>
        <taxon>Cephalochordata</taxon>
        <taxon>Leptocardii</taxon>
        <taxon>Amphioxiformes</taxon>
        <taxon>Branchiostomatidae</taxon>
        <taxon>Branchiostoma</taxon>
    </lineage>
</organism>
<feature type="domain" description="C-type lectin" evidence="3">
    <location>
        <begin position="8"/>
        <end position="124"/>
    </location>
</feature>
<dbReference type="InterPro" id="IPR018378">
    <property type="entry name" value="C-type_lectin_CS"/>
</dbReference>
<evidence type="ECO:0000313" key="4">
    <source>
        <dbReference type="EMBL" id="EEN56499.1"/>
    </source>
</evidence>
<keyword evidence="1" id="KW-0430">Lectin</keyword>
<dbReference type="SMART" id="SM00034">
    <property type="entry name" value="CLECT"/>
    <property type="match status" value="1"/>
</dbReference>
<evidence type="ECO:0000256" key="1">
    <source>
        <dbReference type="ARBA" id="ARBA00022734"/>
    </source>
</evidence>
<dbReference type="SUPFAM" id="SSF56436">
    <property type="entry name" value="C-type lectin-like"/>
    <property type="match status" value="1"/>
</dbReference>
<dbReference type="EMBL" id="GG666551">
    <property type="protein sequence ID" value="EEN56499.1"/>
    <property type="molecule type" value="Genomic_DNA"/>
</dbReference>
<name>C3YTD2_BRAFL</name>
<sequence length="138" mass="15458">CPRGYWNGNGICYKMFLTPSSFNAAKAACEQDGATLAMPRDPLSNLLLRFNPDAQSHWIGLHDRRREGNFEWLDGTPLGAYSSWGLGQPDSWGNEDCAQYHHDPVKGGYWNDLSCDHPLPFVCQVIPGGLQLHSHMQK</sequence>
<dbReference type="PROSITE" id="PS50041">
    <property type="entry name" value="C_TYPE_LECTIN_2"/>
    <property type="match status" value="1"/>
</dbReference>
<protein>
    <recommendedName>
        <fullName evidence="3">C-type lectin domain-containing protein</fullName>
    </recommendedName>
</protein>
<dbReference type="PANTHER" id="PTHR22799:SF6">
    <property type="entry name" value="C-TYPE LECTIN DOMAIN FAMILY 4 MEMBER M-LIKE"/>
    <property type="match status" value="1"/>
</dbReference>
<evidence type="ECO:0000259" key="3">
    <source>
        <dbReference type="PROSITE" id="PS50041"/>
    </source>
</evidence>
<feature type="non-terminal residue" evidence="4">
    <location>
        <position position="1"/>
    </location>
</feature>
<dbReference type="InterPro" id="IPR016187">
    <property type="entry name" value="CTDL_fold"/>
</dbReference>
<dbReference type="GO" id="GO:0030246">
    <property type="term" value="F:carbohydrate binding"/>
    <property type="evidence" value="ECO:0007669"/>
    <property type="project" value="UniProtKB-KW"/>
</dbReference>
<keyword evidence="2" id="KW-1015">Disulfide bond</keyword>
<proteinExistence type="predicted"/>
<gene>
    <name evidence="4" type="ORF">BRAFLDRAFT_205421</name>
</gene>
<dbReference type="InterPro" id="IPR001304">
    <property type="entry name" value="C-type_lectin-like"/>
</dbReference>
<dbReference type="PANTHER" id="PTHR22799">
    <property type="entry name" value="TETRANECTIN-RELATED"/>
    <property type="match status" value="1"/>
</dbReference>
<dbReference type="InterPro" id="IPR051663">
    <property type="entry name" value="CLec_Tetranectin-domain"/>
</dbReference>
<dbReference type="InterPro" id="IPR016186">
    <property type="entry name" value="C-type_lectin-like/link_sf"/>
</dbReference>
<dbReference type="PROSITE" id="PS00615">
    <property type="entry name" value="C_TYPE_LECTIN_1"/>
    <property type="match status" value="1"/>
</dbReference>
<dbReference type="Gene3D" id="3.10.100.10">
    <property type="entry name" value="Mannose-Binding Protein A, subunit A"/>
    <property type="match status" value="1"/>
</dbReference>
<evidence type="ECO:0000256" key="2">
    <source>
        <dbReference type="ARBA" id="ARBA00023157"/>
    </source>
</evidence>
<dbReference type="InParanoid" id="C3YTD2"/>
<dbReference type="CDD" id="cd00037">
    <property type="entry name" value="CLECT"/>
    <property type="match status" value="1"/>
</dbReference>
<accession>C3YTD2</accession>
<dbReference type="Pfam" id="PF00059">
    <property type="entry name" value="Lectin_C"/>
    <property type="match status" value="1"/>
</dbReference>
<dbReference type="AlphaFoldDB" id="C3YTD2"/>